<evidence type="ECO:0000256" key="3">
    <source>
        <dbReference type="ARBA" id="ARBA00022729"/>
    </source>
</evidence>
<feature type="region of interest" description="Disordered" evidence="4">
    <location>
        <begin position="47"/>
        <end position="93"/>
    </location>
</feature>
<organism evidence="5 6">
    <name type="scientific">Paenibacillus lycopersici</name>
    <dbReference type="NCBI Taxonomy" id="2704462"/>
    <lineage>
        <taxon>Bacteria</taxon>
        <taxon>Bacillati</taxon>
        <taxon>Bacillota</taxon>
        <taxon>Bacilli</taxon>
        <taxon>Bacillales</taxon>
        <taxon>Paenibacillaceae</taxon>
        <taxon>Paenibacillus</taxon>
    </lineage>
</organism>
<gene>
    <name evidence="5" type="ORF">GXP70_05070</name>
</gene>
<evidence type="ECO:0000256" key="1">
    <source>
        <dbReference type="ARBA" id="ARBA00008520"/>
    </source>
</evidence>
<dbReference type="AlphaFoldDB" id="A0A6C0FVG2"/>
<dbReference type="PANTHER" id="PTHR30061">
    <property type="entry name" value="MALTOSE-BINDING PERIPLASMIC PROTEIN"/>
    <property type="match status" value="1"/>
</dbReference>
<dbReference type="InterPro" id="IPR006059">
    <property type="entry name" value="SBP"/>
</dbReference>
<protein>
    <submittedName>
        <fullName evidence="5">Extracellular solute-binding protein</fullName>
    </submittedName>
</protein>
<dbReference type="GO" id="GO:1901982">
    <property type="term" value="F:maltose binding"/>
    <property type="evidence" value="ECO:0007669"/>
    <property type="project" value="TreeGrafter"/>
</dbReference>
<comment type="similarity">
    <text evidence="1">Belongs to the bacterial solute-binding protein 1 family.</text>
</comment>
<dbReference type="SUPFAM" id="SSF53850">
    <property type="entry name" value="Periplasmic binding protein-like II"/>
    <property type="match status" value="1"/>
</dbReference>
<reference evidence="5 6" key="1">
    <citation type="submission" date="2020-01" db="EMBL/GenBank/DDBJ databases">
        <title>Paenibacillus sp. nov., isolated from tomato rhizosphere.</title>
        <authorList>
            <person name="Weon H.-Y."/>
            <person name="Lee S.A."/>
        </authorList>
    </citation>
    <scope>NUCLEOTIDE SEQUENCE [LARGE SCALE GENOMIC DNA]</scope>
    <source>
        <strain evidence="5 6">12200R-189</strain>
    </source>
</reference>
<dbReference type="Pfam" id="PF13416">
    <property type="entry name" value="SBP_bac_8"/>
    <property type="match status" value="1"/>
</dbReference>
<keyword evidence="2" id="KW-0813">Transport</keyword>
<dbReference type="KEGG" id="plyc:GXP70_05070"/>
<keyword evidence="6" id="KW-1185">Reference proteome</keyword>
<dbReference type="GO" id="GO:0055052">
    <property type="term" value="C:ATP-binding cassette (ABC) transporter complex, substrate-binding subunit-containing"/>
    <property type="evidence" value="ECO:0007669"/>
    <property type="project" value="TreeGrafter"/>
</dbReference>
<sequence length="575" mass="62964">MSTKKIATLTASGTKRFATPTASRTKRFTTLIAAVCLVAGLAGCGGSNGSKNDTANSTPTTDSGNTNSGNAQAPATTDNQGDAKADNQPAAAANKKLEISTIQGTWASPLPDPNGNGAKMIDEKFNIDLKSQFVPYDEYGNKLPVVMAAGDLPDMIGMEGVDANFVKWAKQGAFLPLNDYIDKYEAIKSIPKNVWDAVTVDGKIYGIPNYFPSKYGKKPIIRKDWLDNLGLSMPTTYDELEKVAIAFTNDDPDKNGKKDTLGLGLAKSIVYGAWMGAGWDSGWYNKNDKGQLIPGNISDGFKQQVTVLHDLYKAGAISKDWAVTKSTDVRKDFFAGKIGIFYEQPYDISETRFKQLKEANPTAELAVIPPFVQDDGQQGFTGLPGYYELHSLNAKLKNDPDKIDRILSIINYFMTFIPTDQRNDQNADYDWQNGGVGKGYTMQNGVAIGIDGASSEMPTTYFGVRYWAPTDEDTQPATVLQDPFTKSFVQSAVDLLKNTKTYLDPVNRIHSDLMFANISELDQGIADHQTRMIVGQEPISDWDKMVKEYLSKGGQAIIDQVNQLLDENGIVGEWK</sequence>
<evidence type="ECO:0000313" key="6">
    <source>
        <dbReference type="Proteomes" id="UP000476064"/>
    </source>
</evidence>
<feature type="compositionally biased region" description="Polar residues" evidence="4">
    <location>
        <begin position="49"/>
        <end position="80"/>
    </location>
</feature>
<proteinExistence type="inferred from homology"/>
<dbReference type="Gene3D" id="3.40.190.10">
    <property type="entry name" value="Periplasmic binding protein-like II"/>
    <property type="match status" value="2"/>
</dbReference>
<dbReference type="EMBL" id="CP048209">
    <property type="protein sequence ID" value="QHT59403.1"/>
    <property type="molecule type" value="Genomic_DNA"/>
</dbReference>
<accession>A0A6C0FVG2</accession>
<dbReference type="PANTHER" id="PTHR30061:SF50">
    <property type="entry name" value="MALTOSE_MALTODEXTRIN-BINDING PERIPLASMIC PROTEIN"/>
    <property type="match status" value="1"/>
</dbReference>
<keyword evidence="3" id="KW-0732">Signal</keyword>
<dbReference type="Proteomes" id="UP000476064">
    <property type="component" value="Chromosome"/>
</dbReference>
<dbReference type="RefSeq" id="WP_162355469.1">
    <property type="nucleotide sequence ID" value="NZ_CP048209.1"/>
</dbReference>
<evidence type="ECO:0000256" key="2">
    <source>
        <dbReference type="ARBA" id="ARBA00022448"/>
    </source>
</evidence>
<evidence type="ECO:0000256" key="4">
    <source>
        <dbReference type="SAM" id="MobiDB-lite"/>
    </source>
</evidence>
<evidence type="ECO:0000313" key="5">
    <source>
        <dbReference type="EMBL" id="QHT59403.1"/>
    </source>
</evidence>
<dbReference type="GO" id="GO:0015768">
    <property type="term" value="P:maltose transport"/>
    <property type="evidence" value="ECO:0007669"/>
    <property type="project" value="TreeGrafter"/>
</dbReference>
<name>A0A6C0FVG2_9BACL</name>
<dbReference type="GO" id="GO:0042956">
    <property type="term" value="P:maltodextrin transmembrane transport"/>
    <property type="evidence" value="ECO:0007669"/>
    <property type="project" value="TreeGrafter"/>
</dbReference>